<accession>A0A8J3R3I1</accession>
<evidence type="ECO:0008006" key="3">
    <source>
        <dbReference type="Google" id="ProtNLM"/>
    </source>
</evidence>
<evidence type="ECO:0000313" key="1">
    <source>
        <dbReference type="EMBL" id="GIH20807.1"/>
    </source>
</evidence>
<name>A0A8J3R3I1_9ACTN</name>
<keyword evidence="2" id="KW-1185">Reference proteome</keyword>
<protein>
    <recommendedName>
        <fullName evidence="3">Immunity protein 8</fullName>
    </recommendedName>
</protein>
<dbReference type="Proteomes" id="UP000642748">
    <property type="component" value="Unassembled WGS sequence"/>
</dbReference>
<dbReference type="AlphaFoldDB" id="A0A8J3R3I1"/>
<dbReference type="EMBL" id="BONZ01000106">
    <property type="protein sequence ID" value="GIH20807.1"/>
    <property type="molecule type" value="Genomic_DNA"/>
</dbReference>
<dbReference type="RefSeq" id="WP_203924224.1">
    <property type="nucleotide sequence ID" value="NZ_BONZ01000106.1"/>
</dbReference>
<proteinExistence type="predicted"/>
<gene>
    <name evidence="1" type="ORF">Raf01_89790</name>
</gene>
<sequence>MRHELLRRHRMPADCVFTLWLDFGAGRDRDEIDFTEFYDYPSRADKDGREYAYSVYVPARDLNRLVDALGRRCGQQPPEPDPRDTLVACFRALVDRGDLGDHLAIEGNVRALRSWLDEAGIGHREGRWAWFDSD</sequence>
<evidence type="ECO:0000313" key="2">
    <source>
        <dbReference type="Proteomes" id="UP000642748"/>
    </source>
</evidence>
<reference evidence="1" key="1">
    <citation type="submission" date="2021-01" db="EMBL/GenBank/DDBJ databases">
        <title>Whole genome shotgun sequence of Rugosimonospora africana NBRC 104875.</title>
        <authorList>
            <person name="Komaki H."/>
            <person name="Tamura T."/>
        </authorList>
    </citation>
    <scope>NUCLEOTIDE SEQUENCE</scope>
    <source>
        <strain evidence="1">NBRC 104875</strain>
    </source>
</reference>
<comment type="caution">
    <text evidence="1">The sequence shown here is derived from an EMBL/GenBank/DDBJ whole genome shotgun (WGS) entry which is preliminary data.</text>
</comment>
<organism evidence="1 2">
    <name type="scientific">Rugosimonospora africana</name>
    <dbReference type="NCBI Taxonomy" id="556532"/>
    <lineage>
        <taxon>Bacteria</taxon>
        <taxon>Bacillati</taxon>
        <taxon>Actinomycetota</taxon>
        <taxon>Actinomycetes</taxon>
        <taxon>Micromonosporales</taxon>
        <taxon>Micromonosporaceae</taxon>
        <taxon>Rugosimonospora</taxon>
    </lineage>
</organism>